<evidence type="ECO:0000313" key="3">
    <source>
        <dbReference type="Proteomes" id="UP000050413"/>
    </source>
</evidence>
<dbReference type="AlphaFoldDB" id="A0A0P8ABI2"/>
<evidence type="ECO:0000313" key="4">
    <source>
        <dbReference type="Proteomes" id="UP000182045"/>
    </source>
</evidence>
<evidence type="ECO:0000313" key="2">
    <source>
        <dbReference type="EMBL" id="KPP91532.1"/>
    </source>
</evidence>
<dbReference type="RefSeq" id="WP_072246771.1">
    <property type="nucleotide sequence ID" value="NZ_FBYC01000004.1"/>
</dbReference>
<dbReference type="Proteomes" id="UP000050413">
    <property type="component" value="Unassembled WGS sequence"/>
</dbReference>
<organism evidence="2 3">
    <name type="scientific">Roseibaca calidilacus</name>
    <dbReference type="NCBI Taxonomy" id="1666912"/>
    <lineage>
        <taxon>Bacteria</taxon>
        <taxon>Pseudomonadati</taxon>
        <taxon>Pseudomonadota</taxon>
        <taxon>Alphaproteobacteria</taxon>
        <taxon>Rhodobacterales</taxon>
        <taxon>Paracoccaceae</taxon>
        <taxon>Roseinatronobacter</taxon>
    </lineage>
</organism>
<protein>
    <submittedName>
        <fullName evidence="2">Flagellar basal-body rod protein FlgF</fullName>
    </submittedName>
</protein>
<proteinExistence type="predicted"/>
<dbReference type="Proteomes" id="UP000182045">
    <property type="component" value="Unassembled WGS sequence"/>
</dbReference>
<reference evidence="1 4" key="2">
    <citation type="submission" date="2016-01" db="EMBL/GenBank/DDBJ databases">
        <authorList>
            <person name="Varghese N."/>
        </authorList>
    </citation>
    <scope>NUCLEOTIDE SEQUENCE [LARGE SCALE GENOMIC DNA]</scope>
    <source>
        <strain evidence="1 4">HL-91</strain>
    </source>
</reference>
<evidence type="ECO:0000313" key="1">
    <source>
        <dbReference type="EMBL" id="CUX82965.1"/>
    </source>
</evidence>
<keyword evidence="2" id="KW-0282">Flagellum</keyword>
<dbReference type="SUPFAM" id="SSF158837">
    <property type="entry name" value="AGR C 984p-like"/>
    <property type="match status" value="1"/>
</dbReference>
<keyword evidence="4" id="KW-1185">Reference proteome</keyword>
<dbReference type="InterPro" id="IPR023157">
    <property type="entry name" value="AGR-C-984p-like_sf"/>
</dbReference>
<name>A0A0P8ABI2_9RHOB</name>
<reference evidence="2 3" key="1">
    <citation type="submission" date="2015-09" db="EMBL/GenBank/DDBJ databases">
        <title>Identification and resolution of microdiversity through metagenomic sequencing of parallel consortia.</title>
        <authorList>
            <person name="Nelson W.C."/>
            <person name="Romine M.F."/>
            <person name="Lindemann S.R."/>
        </authorList>
    </citation>
    <scope>NUCLEOTIDE SEQUENCE [LARGE SCALE GENOMIC DNA]</scope>
    <source>
        <strain evidence="2">HL-91</strain>
    </source>
</reference>
<dbReference type="EMBL" id="FBYC01000004">
    <property type="protein sequence ID" value="CUX82965.1"/>
    <property type="molecule type" value="Genomic_DNA"/>
</dbReference>
<gene>
    <name evidence="2" type="primary">flgF</name>
    <name evidence="1" type="ORF">Ga0058931_2690</name>
    <name evidence="2" type="ORF">HLUCCA05_00050</name>
</gene>
<dbReference type="STRING" id="1666912.Ga0058931_2690"/>
<dbReference type="InterPro" id="IPR010626">
    <property type="entry name" value="DUF1217"/>
</dbReference>
<keyword evidence="2" id="KW-0969">Cilium</keyword>
<accession>A0A0P8ABI2</accession>
<dbReference type="EMBL" id="LJSG01000013">
    <property type="protein sequence ID" value="KPP91532.1"/>
    <property type="molecule type" value="Genomic_DNA"/>
</dbReference>
<keyword evidence="2" id="KW-0966">Cell projection</keyword>
<dbReference type="Pfam" id="PF06748">
    <property type="entry name" value="DUF1217"/>
    <property type="match status" value="1"/>
</dbReference>
<comment type="caution">
    <text evidence="2">The sequence shown here is derived from an EMBL/GenBank/DDBJ whole genome shotgun (WGS) entry which is preliminary data.</text>
</comment>
<dbReference type="OrthoDB" id="7824597at2"/>
<dbReference type="Gene3D" id="1.10.3700.10">
    <property type="entry name" value="AGR C 984p-like"/>
    <property type="match status" value="1"/>
</dbReference>
<sequence>MSFQPIVPLGGVAGWEFLKRTRARQESSFTASPAMARLTQDFARDFAKLRSADDLVGNRQVLSVVLGAYGLQADIDNRAFIKKVITDGIDTPQALANRLADKRYLAMAREMAHLAPGGGSTPSPDQAPALLARFQAMSFEVAVGNSNDSMRLALAFERKLPEIAASARSETARWFSVLGDPPTRRVLETALGLPKEFTSLDIDEQLQRLRAASQKRFGTDSIAELVEPERLDQMTQRFLIMDQLRGSQAGMSGAAIALSLLSPAR</sequence>